<keyword evidence="4" id="KW-1185">Reference proteome</keyword>
<dbReference type="EMBL" id="JAIWQS010000002">
    <property type="protein sequence ID" value="KAJ8772958.1"/>
    <property type="molecule type" value="Genomic_DNA"/>
</dbReference>
<dbReference type="Pfam" id="PF07839">
    <property type="entry name" value="CaM_binding"/>
    <property type="match status" value="1"/>
</dbReference>
<dbReference type="PANTHER" id="PTHR33349">
    <property type="entry name" value="EMB|CAB62594.1"/>
    <property type="match status" value="1"/>
</dbReference>
<dbReference type="AlphaFoldDB" id="A0AAV8U3N6"/>
<feature type="compositionally biased region" description="Basic and acidic residues" evidence="1">
    <location>
        <begin position="428"/>
        <end position="446"/>
    </location>
</feature>
<feature type="compositionally biased region" description="Polar residues" evidence="1">
    <location>
        <begin position="317"/>
        <end position="326"/>
    </location>
</feature>
<feature type="region of interest" description="Disordered" evidence="1">
    <location>
        <begin position="403"/>
        <end position="446"/>
    </location>
</feature>
<reference evidence="3 4" key="1">
    <citation type="submission" date="2021-09" db="EMBL/GenBank/DDBJ databases">
        <title>Genomic insights and catalytic innovation underlie evolution of tropane alkaloids biosynthesis.</title>
        <authorList>
            <person name="Wang Y.-J."/>
            <person name="Tian T."/>
            <person name="Huang J.-P."/>
            <person name="Huang S.-X."/>
        </authorList>
    </citation>
    <scope>NUCLEOTIDE SEQUENCE [LARGE SCALE GENOMIC DNA]</scope>
    <source>
        <strain evidence="3">KIB-2018</strain>
        <tissue evidence="3">Leaf</tissue>
    </source>
</reference>
<dbReference type="InterPro" id="IPR012417">
    <property type="entry name" value="CaM-bd_dom_pln"/>
</dbReference>
<organism evidence="3 4">
    <name type="scientific">Erythroxylum novogranatense</name>
    <dbReference type="NCBI Taxonomy" id="1862640"/>
    <lineage>
        <taxon>Eukaryota</taxon>
        <taxon>Viridiplantae</taxon>
        <taxon>Streptophyta</taxon>
        <taxon>Embryophyta</taxon>
        <taxon>Tracheophyta</taxon>
        <taxon>Spermatophyta</taxon>
        <taxon>Magnoliopsida</taxon>
        <taxon>eudicotyledons</taxon>
        <taxon>Gunneridae</taxon>
        <taxon>Pentapetalae</taxon>
        <taxon>rosids</taxon>
        <taxon>fabids</taxon>
        <taxon>Malpighiales</taxon>
        <taxon>Erythroxylaceae</taxon>
        <taxon>Erythroxylum</taxon>
    </lineage>
</organism>
<name>A0AAV8U3N6_9ROSI</name>
<proteinExistence type="predicted"/>
<gene>
    <name evidence="3" type="ORF">K2173_028135</name>
</gene>
<dbReference type="PANTHER" id="PTHR33349:SF26">
    <property type="entry name" value="CALMODULIN-BINDING DOMAIN-CONTAINING PROTEIN"/>
    <property type="match status" value="1"/>
</dbReference>
<evidence type="ECO:0000313" key="3">
    <source>
        <dbReference type="EMBL" id="KAJ8772958.1"/>
    </source>
</evidence>
<dbReference type="Proteomes" id="UP001159364">
    <property type="component" value="Linkage Group LG02"/>
</dbReference>
<dbReference type="SMART" id="SM01054">
    <property type="entry name" value="CaM_binding"/>
    <property type="match status" value="1"/>
</dbReference>
<comment type="caution">
    <text evidence="3">The sequence shown here is derived from an EMBL/GenBank/DDBJ whole genome shotgun (WGS) entry which is preliminary data.</text>
</comment>
<protein>
    <recommendedName>
        <fullName evidence="2">Calmodulin-binding domain-containing protein</fullName>
    </recommendedName>
</protein>
<dbReference type="GO" id="GO:0005516">
    <property type="term" value="F:calmodulin binding"/>
    <property type="evidence" value="ECO:0007669"/>
    <property type="project" value="InterPro"/>
</dbReference>
<evidence type="ECO:0000256" key="1">
    <source>
        <dbReference type="SAM" id="MobiDB-lite"/>
    </source>
</evidence>
<accession>A0AAV8U3N6</accession>
<feature type="region of interest" description="Disordered" evidence="1">
    <location>
        <begin position="317"/>
        <end position="355"/>
    </location>
</feature>
<sequence length="567" mass="63090">MDSSSLLVIPKTDSILMSQNNDFPPPVPEAESFSLTVKHVNPKARHIRRHSTGCMVLPYAREKVVSRYLSPSTGSCHDNCKNGMKKNDTSTRTPVQKRTSRPKDEVQDAGKTLIVAQPNKLAVCSTSTLCLKSHKSDILLVSNNTVSLSTKKRDILSKQRSLPPYAFDMCSGHVDSSKLNVKSKASPVLVQECLSKGDGEVQEDKKMRKALLKSHTISSSIEKYEVRGRQEMRTSKRSKNLSDRSFMQPIISLSSKCSIKRHWRASTENLQNPRGLSHLDNHEKLGRVDHDRVKIENLPEKSTDVTGSTVVEKTMKSAQNSCYSTCSPPSMSPSPEDKRSKGRQSVNQTGQLAQPSMKLLSHTEGTTHTARMLQSVDNESLKRDKVQTLVPQLSIYSLESSKPSSAFCSSKTHEIGTGNRSGYAQMEPKTRPRNGDSNSIKENDTLPRKLSFRAGKVVELQLGIKSPRKLQFRQSVPLQSQISEINSRKDTLKQTELEKSEANVEETMCEKVVLKHQDSYVKRVVQSLLNNVIEETASKLAQTRSSKVKALVGAFETVISLRTTNSN</sequence>
<feature type="domain" description="Calmodulin-binding" evidence="2">
    <location>
        <begin position="446"/>
        <end position="560"/>
    </location>
</feature>
<feature type="compositionally biased region" description="Polar residues" evidence="1">
    <location>
        <begin position="343"/>
        <end position="354"/>
    </location>
</feature>
<evidence type="ECO:0000313" key="4">
    <source>
        <dbReference type="Proteomes" id="UP001159364"/>
    </source>
</evidence>
<feature type="region of interest" description="Disordered" evidence="1">
    <location>
        <begin position="80"/>
        <end position="107"/>
    </location>
</feature>
<evidence type="ECO:0000259" key="2">
    <source>
        <dbReference type="SMART" id="SM01054"/>
    </source>
</evidence>